<organism evidence="16 17">
    <name type="scientific">Thorsellia kenyensis</name>
    <dbReference type="NCBI Taxonomy" id="1549888"/>
    <lineage>
        <taxon>Bacteria</taxon>
        <taxon>Pseudomonadati</taxon>
        <taxon>Pseudomonadota</taxon>
        <taxon>Gammaproteobacteria</taxon>
        <taxon>Enterobacterales</taxon>
        <taxon>Thorselliaceae</taxon>
        <taxon>Thorsellia</taxon>
    </lineage>
</organism>
<evidence type="ECO:0000256" key="7">
    <source>
        <dbReference type="ARBA" id="ARBA00022982"/>
    </source>
</evidence>
<evidence type="ECO:0000256" key="1">
    <source>
        <dbReference type="ARBA" id="ARBA00004429"/>
    </source>
</evidence>
<evidence type="ECO:0000256" key="4">
    <source>
        <dbReference type="ARBA" id="ARBA00022475"/>
    </source>
</evidence>
<evidence type="ECO:0000256" key="2">
    <source>
        <dbReference type="ARBA" id="ARBA00008823"/>
    </source>
</evidence>
<keyword evidence="9 14" id="KW-0560">Oxidoreductase</keyword>
<keyword evidence="3 14" id="KW-0813">Transport</keyword>
<evidence type="ECO:0000256" key="8">
    <source>
        <dbReference type="ARBA" id="ARBA00022989"/>
    </source>
</evidence>
<comment type="function">
    <text evidence="14">Required for disulfide bond formation in some periplasmic proteins. Acts by oxidizing the DsbA protein.</text>
</comment>
<dbReference type="Pfam" id="PF02600">
    <property type="entry name" value="DsbB"/>
    <property type="match status" value="1"/>
</dbReference>
<evidence type="ECO:0000313" key="17">
    <source>
        <dbReference type="Proteomes" id="UP001589758"/>
    </source>
</evidence>
<dbReference type="NCBIfam" id="NF002485">
    <property type="entry name" value="PRK01749.1"/>
    <property type="match status" value="1"/>
</dbReference>
<feature type="transmembrane region" description="Helical" evidence="15">
    <location>
        <begin position="14"/>
        <end position="33"/>
    </location>
</feature>
<feature type="transmembrane region" description="Helical" evidence="15">
    <location>
        <begin position="72"/>
        <end position="91"/>
    </location>
</feature>
<dbReference type="EMBL" id="JBHLXE010000016">
    <property type="protein sequence ID" value="MFC0178787.1"/>
    <property type="molecule type" value="Genomic_DNA"/>
</dbReference>
<keyword evidence="13 14" id="KW-0676">Redox-active center</keyword>
<comment type="caution">
    <text evidence="14">Lacks conserved residue(s) required for the propagation of feature annotation.</text>
</comment>
<keyword evidence="4 14" id="KW-1003">Cell membrane</keyword>
<keyword evidence="10 14" id="KW-0472">Membrane</keyword>
<dbReference type="SUPFAM" id="SSF158442">
    <property type="entry name" value="DsbB-like"/>
    <property type="match status" value="1"/>
</dbReference>
<proteinExistence type="inferred from homology"/>
<gene>
    <name evidence="14 16" type="primary">dsbB</name>
    <name evidence="16" type="ORF">ACFFIT_01530</name>
</gene>
<keyword evidence="11 14" id="KW-1015">Disulfide bond</keyword>
<feature type="topological domain" description="Periplasmic" evidence="14">
    <location>
        <begin position="91"/>
        <end position="145"/>
    </location>
</feature>
<dbReference type="InterPro" id="IPR003752">
    <property type="entry name" value="DiS_bond_form_DsbB/BdbC"/>
</dbReference>
<protein>
    <recommendedName>
        <fullName evidence="14">Disulfide bond formation protein B</fullName>
    </recommendedName>
    <alternativeName>
        <fullName evidence="14">Disulfide oxidoreductase</fullName>
    </alternativeName>
</protein>
<dbReference type="Proteomes" id="UP001589758">
    <property type="component" value="Unassembled WGS sequence"/>
</dbReference>
<evidence type="ECO:0000256" key="12">
    <source>
        <dbReference type="ARBA" id="ARBA00023186"/>
    </source>
</evidence>
<keyword evidence="5" id="KW-0997">Cell inner membrane</keyword>
<keyword evidence="8 14" id="KW-1133">Transmembrane helix</keyword>
<comment type="caution">
    <text evidence="16">The sequence shown here is derived from an EMBL/GenBank/DDBJ whole genome shotgun (WGS) entry which is preliminary data.</text>
</comment>
<dbReference type="InterPro" id="IPR023380">
    <property type="entry name" value="DsbB-like_sf"/>
</dbReference>
<evidence type="ECO:0000256" key="14">
    <source>
        <dbReference type="HAMAP-Rule" id="MF_00286"/>
    </source>
</evidence>
<keyword evidence="17" id="KW-1185">Reference proteome</keyword>
<evidence type="ECO:0000256" key="3">
    <source>
        <dbReference type="ARBA" id="ARBA00022448"/>
    </source>
</evidence>
<dbReference type="PANTHER" id="PTHR36570:SF2">
    <property type="entry name" value="DISULFIDE BOND FORMATION PROTEIN B"/>
    <property type="match status" value="1"/>
</dbReference>
<feature type="transmembrane region" description="Helical" evidence="15">
    <location>
        <begin position="146"/>
        <end position="167"/>
    </location>
</feature>
<dbReference type="PANTHER" id="PTHR36570">
    <property type="entry name" value="DISULFIDE BOND FORMATION PROTEIN B"/>
    <property type="match status" value="1"/>
</dbReference>
<dbReference type="InterPro" id="IPR050183">
    <property type="entry name" value="DsbB"/>
</dbReference>
<feature type="topological domain" description="Cytoplasmic" evidence="14">
    <location>
        <begin position="1"/>
        <end position="14"/>
    </location>
</feature>
<evidence type="ECO:0000313" key="16">
    <source>
        <dbReference type="EMBL" id="MFC0178787.1"/>
    </source>
</evidence>
<evidence type="ECO:0000256" key="9">
    <source>
        <dbReference type="ARBA" id="ARBA00023002"/>
    </source>
</evidence>
<evidence type="ECO:0000256" key="13">
    <source>
        <dbReference type="ARBA" id="ARBA00023284"/>
    </source>
</evidence>
<comment type="subcellular location">
    <subcellularLocation>
        <location evidence="1">Cell inner membrane</location>
        <topology evidence="1">Multi-pass membrane protein</topology>
    </subcellularLocation>
    <subcellularLocation>
        <location evidence="14">Cell membrane</location>
        <topology evidence="14">Multi-pass membrane protein</topology>
    </subcellularLocation>
</comment>
<comment type="similarity">
    <text evidence="2 14">Belongs to the DsbB family.</text>
</comment>
<feature type="topological domain" description="Cytoplasmic" evidence="14">
    <location>
        <begin position="165"/>
        <end position="183"/>
    </location>
</feature>
<keyword evidence="7 14" id="KW-0249">Electron transport</keyword>
<reference evidence="16 17" key="1">
    <citation type="submission" date="2024-09" db="EMBL/GenBank/DDBJ databases">
        <authorList>
            <person name="Sun Q."/>
            <person name="Mori K."/>
        </authorList>
    </citation>
    <scope>NUCLEOTIDE SEQUENCE [LARGE SCALE GENOMIC DNA]</scope>
    <source>
        <strain evidence="16 17">CCM 8545</strain>
    </source>
</reference>
<dbReference type="InterPro" id="IPR022920">
    <property type="entry name" value="Disulphide_bond_form_DsbB"/>
</dbReference>
<evidence type="ECO:0000256" key="6">
    <source>
        <dbReference type="ARBA" id="ARBA00022692"/>
    </source>
</evidence>
<sequence length="183" mass="21175">MLKYLKSISIGKKAWFLLFVITTFMLCTALILQHGFDMQPCVLCIYQRTAILGIWFASILGMIAPKNFVIRITAIGLWIYSAAYGLSYSWLQVKMQFFPTPMDKCDLFPRFYFGLKWNEWIPSIFEAKGLCSDIQGAILGLEISQWMTGIFSVFLFISIIVLISQVVKSPTKETMFSFRKRWK</sequence>
<feature type="transmembrane region" description="Helical" evidence="15">
    <location>
        <begin position="45"/>
        <end position="65"/>
    </location>
</feature>
<accession>A0ABV6C748</accession>
<dbReference type="GO" id="GO:0016491">
    <property type="term" value="F:oxidoreductase activity"/>
    <property type="evidence" value="ECO:0007669"/>
    <property type="project" value="UniProtKB-KW"/>
</dbReference>
<dbReference type="HAMAP" id="MF_00286">
    <property type="entry name" value="DsbB"/>
    <property type="match status" value="1"/>
</dbReference>
<evidence type="ECO:0000256" key="10">
    <source>
        <dbReference type="ARBA" id="ARBA00023136"/>
    </source>
</evidence>
<keyword evidence="12 14" id="KW-0143">Chaperone</keyword>
<evidence type="ECO:0000256" key="5">
    <source>
        <dbReference type="ARBA" id="ARBA00022519"/>
    </source>
</evidence>
<name>A0ABV6C748_9GAMM</name>
<feature type="disulfide bond" description="Redox-active" evidence="14">
    <location>
        <begin position="105"/>
        <end position="131"/>
    </location>
</feature>
<evidence type="ECO:0000256" key="11">
    <source>
        <dbReference type="ARBA" id="ARBA00023157"/>
    </source>
</evidence>
<feature type="disulfide bond" description="Redox-active" evidence="14">
    <location>
        <begin position="41"/>
        <end position="44"/>
    </location>
</feature>
<feature type="topological domain" description="Periplasmic" evidence="14">
    <location>
        <begin position="32"/>
        <end position="49"/>
    </location>
</feature>
<keyword evidence="6 14" id="KW-0812">Transmembrane</keyword>
<dbReference type="Gene3D" id="1.20.1550.10">
    <property type="entry name" value="DsbB-like"/>
    <property type="match status" value="1"/>
</dbReference>
<evidence type="ECO:0000256" key="15">
    <source>
        <dbReference type="SAM" id="Phobius"/>
    </source>
</evidence>
<dbReference type="RefSeq" id="WP_385875746.1">
    <property type="nucleotide sequence ID" value="NZ_JBHLXE010000016.1"/>
</dbReference>